<sequence>MICPLIPPLEGQYGDGSPWREGAKCIEHECAWWCGGVCVMVKLAVELAKVASRLPKQ</sequence>
<dbReference type="AlphaFoldDB" id="A0A0F9IYG4"/>
<dbReference type="EMBL" id="LAZR01011311">
    <property type="protein sequence ID" value="KKM62353.1"/>
    <property type="molecule type" value="Genomic_DNA"/>
</dbReference>
<gene>
    <name evidence="1" type="ORF">LCGC14_1522540</name>
</gene>
<protein>
    <submittedName>
        <fullName evidence="1">Uncharacterized protein</fullName>
    </submittedName>
</protein>
<proteinExistence type="predicted"/>
<accession>A0A0F9IYG4</accession>
<comment type="caution">
    <text evidence="1">The sequence shown here is derived from an EMBL/GenBank/DDBJ whole genome shotgun (WGS) entry which is preliminary data.</text>
</comment>
<reference evidence="1" key="1">
    <citation type="journal article" date="2015" name="Nature">
        <title>Complex archaea that bridge the gap between prokaryotes and eukaryotes.</title>
        <authorList>
            <person name="Spang A."/>
            <person name="Saw J.H."/>
            <person name="Jorgensen S.L."/>
            <person name="Zaremba-Niedzwiedzka K."/>
            <person name="Martijn J."/>
            <person name="Lind A.E."/>
            <person name="van Eijk R."/>
            <person name="Schleper C."/>
            <person name="Guy L."/>
            <person name="Ettema T.J."/>
        </authorList>
    </citation>
    <scope>NUCLEOTIDE SEQUENCE</scope>
</reference>
<name>A0A0F9IYG4_9ZZZZ</name>
<evidence type="ECO:0000313" key="1">
    <source>
        <dbReference type="EMBL" id="KKM62353.1"/>
    </source>
</evidence>
<organism evidence="1">
    <name type="scientific">marine sediment metagenome</name>
    <dbReference type="NCBI Taxonomy" id="412755"/>
    <lineage>
        <taxon>unclassified sequences</taxon>
        <taxon>metagenomes</taxon>
        <taxon>ecological metagenomes</taxon>
    </lineage>
</organism>